<comment type="caution">
    <text evidence="1">The sequence shown here is derived from an EMBL/GenBank/DDBJ whole genome shotgun (WGS) entry which is preliminary data.</text>
</comment>
<dbReference type="EMBL" id="DVJS01000199">
    <property type="protein sequence ID" value="HIS97910.1"/>
    <property type="molecule type" value="Genomic_DNA"/>
</dbReference>
<organism evidence="1 2">
    <name type="scientific">Candidatus Scatomorpha pullistercoris</name>
    <dbReference type="NCBI Taxonomy" id="2840929"/>
    <lineage>
        <taxon>Bacteria</taxon>
        <taxon>Bacillati</taxon>
        <taxon>Bacillota</taxon>
        <taxon>Clostridia</taxon>
        <taxon>Eubacteriales</taxon>
        <taxon>Candidatus Scatomorpha</taxon>
    </lineage>
</organism>
<name>A0A9D1G5N1_9FIRM</name>
<protein>
    <submittedName>
        <fullName evidence="1">Uncharacterized protein</fullName>
    </submittedName>
</protein>
<reference evidence="1" key="2">
    <citation type="journal article" date="2021" name="PeerJ">
        <title>Extensive microbial diversity within the chicken gut microbiome revealed by metagenomics and culture.</title>
        <authorList>
            <person name="Gilroy R."/>
            <person name="Ravi A."/>
            <person name="Getino M."/>
            <person name="Pursley I."/>
            <person name="Horton D.L."/>
            <person name="Alikhan N.F."/>
            <person name="Baker D."/>
            <person name="Gharbi K."/>
            <person name="Hall N."/>
            <person name="Watson M."/>
            <person name="Adriaenssens E.M."/>
            <person name="Foster-Nyarko E."/>
            <person name="Jarju S."/>
            <person name="Secka A."/>
            <person name="Antonio M."/>
            <person name="Oren A."/>
            <person name="Chaudhuri R.R."/>
            <person name="La Ragione R."/>
            <person name="Hildebrand F."/>
            <person name="Pallen M.J."/>
        </authorList>
    </citation>
    <scope>NUCLEOTIDE SEQUENCE</scope>
    <source>
        <strain evidence="1">ChiHecec3B27-6122</strain>
    </source>
</reference>
<dbReference type="Pfam" id="PF06050">
    <property type="entry name" value="HGD-D"/>
    <property type="match status" value="1"/>
</dbReference>
<gene>
    <name evidence="1" type="ORF">IAD42_08050</name>
</gene>
<sequence length="436" mass="47245">MGTELESSCRELLAMIPGCAERSAELGRAAEYFGLSQAEIERAARLLPEHFELGYEGVRSLLAEYVHEALDAFAEPSGIYCELSVPAPPVQAMALGLAAGERVRFGTRALALQVLLRGLLLSRKPLSFDGCSKRRCGLNLMRRRLVLEPPVKAPDCVLQYGLLCDECTKTCEGLGDGTKVLSMTVQKGAARAGRERFRSLSAGFEHFAREAAGMLDMPAPDAGQIREAARMSAEQLGALTRLTELNARPGRRPLRGTSLALAQTTQLMCFSRPERVTEALRTLCRELEAASESEPGRTRLYCFYPPLTLPELDLGFWSNGVDLLGSAAFLYSAGSLGTGLGGLSASWLGAMTLAGPTSGLCGAIARAAERSGCAAYLSGGFSFDRWMGSATPLQRRILEHDYGLKTLDLDYDFWCENQSSAWAAERVDSLCVQLHR</sequence>
<dbReference type="AlphaFoldDB" id="A0A9D1G5N1"/>
<accession>A0A9D1G5N1</accession>
<evidence type="ECO:0000313" key="1">
    <source>
        <dbReference type="EMBL" id="HIS97910.1"/>
    </source>
</evidence>
<reference evidence="1" key="1">
    <citation type="submission" date="2020-10" db="EMBL/GenBank/DDBJ databases">
        <authorList>
            <person name="Gilroy R."/>
        </authorList>
    </citation>
    <scope>NUCLEOTIDE SEQUENCE</scope>
    <source>
        <strain evidence="1">ChiHecec3B27-6122</strain>
    </source>
</reference>
<dbReference type="Proteomes" id="UP000886876">
    <property type="component" value="Unassembled WGS sequence"/>
</dbReference>
<proteinExistence type="predicted"/>
<evidence type="ECO:0000313" key="2">
    <source>
        <dbReference type="Proteomes" id="UP000886876"/>
    </source>
</evidence>
<dbReference type="InterPro" id="IPR010327">
    <property type="entry name" value="FldB/FldC_alpha/beta"/>
</dbReference>